<reference evidence="2" key="1">
    <citation type="submission" date="2014-12" db="EMBL/GenBank/DDBJ databases">
        <title>Genome Sequence of Valsa Canker Pathogens Uncovers a Specific Adaption of Colonization on Woody Bark.</title>
        <authorList>
            <person name="Yin Z."/>
            <person name="Liu H."/>
            <person name="Gao X."/>
            <person name="Li Z."/>
            <person name="Song N."/>
            <person name="Ke X."/>
            <person name="Dai Q."/>
            <person name="Wu Y."/>
            <person name="Sun Y."/>
            <person name="Xu J.-R."/>
            <person name="Kang Z.K."/>
            <person name="Wang L."/>
            <person name="Huang L."/>
        </authorList>
    </citation>
    <scope>NUCLEOTIDE SEQUENCE [LARGE SCALE GENOMIC DNA]</scope>
    <source>
        <strain evidence="2">SXYL134</strain>
    </source>
</reference>
<evidence type="ECO:0000313" key="2">
    <source>
        <dbReference type="Proteomes" id="UP000078576"/>
    </source>
</evidence>
<name>A0A194V673_CYTMA</name>
<protein>
    <recommendedName>
        <fullName evidence="3">Heat shock 70 kDa protein 12B</fullName>
    </recommendedName>
</protein>
<evidence type="ECO:0008006" key="3">
    <source>
        <dbReference type="Google" id="ProtNLM"/>
    </source>
</evidence>
<sequence length="636" mass="72212">MGEKDFGSTATRACIVVTETNSTTEERDVVQVYYVQERRAKHRPESRFERGEYPSMGCPFDGPPFYVGFDAVNQSAKTVISLKSIPYFRTLENDEHPFTAALYDHYNSLSSEEAKEVFKKTLDDMLLAFFTSIVNGIIDKSESRVGGFKLLKLSLCVPNTWSTRENHIQHYLGNLLDRTVAGHHVETLFVFEAQAQAQFMIHRYPEELTIYDYLMVLDFGGHSMGGSHGYLRWCNGRRPIFFSPPDSDFGVRGGYELWEILIGQVLDQERTHQNKDERIPEEHWQVVRAALLKEFFLQKTKDDYKNRRQLTVKLNEILGSSTLGKEPCYMITIPGERVNDTWEKAFRDIINMAKKNISRIAKTDRDILVLLTGGSIENVRARDEIMGFCKRFQYRSTPVNIDCRHVSDEIDVMSMKWFIAEGGARCLAATMNVEDFFNQGGALALQMSTNGGKWTLDYGTLFFYKVCNFSAEGGDERKFAIEITISANKKFRIIADPLYGQSKKVGNKVFIEDCYDIWDMSLEYETTAGAGSTSQIPEGRYILEVVKMVYDGADAGLMLSLGRVGREQSSHRPKRTKVNSTAFDEGRSLLLEVPLASNGSNNLVEIDWDCLENRIWRFGEKSDDAVPGVGDEQGEG</sequence>
<keyword evidence="2" id="KW-1185">Reference proteome</keyword>
<accession>A0A194V673</accession>
<dbReference type="EMBL" id="KN714729">
    <property type="protein sequence ID" value="KUI59409.1"/>
    <property type="molecule type" value="Genomic_DNA"/>
</dbReference>
<evidence type="ECO:0000313" key="1">
    <source>
        <dbReference type="EMBL" id="KUI59409.1"/>
    </source>
</evidence>
<dbReference type="AlphaFoldDB" id="A0A194V673"/>
<gene>
    <name evidence="1" type="ORF">VP1G_06626</name>
</gene>
<proteinExistence type="predicted"/>
<dbReference type="OrthoDB" id="3819888at2759"/>
<dbReference type="STRING" id="694573.A0A194V673"/>
<dbReference type="Proteomes" id="UP000078576">
    <property type="component" value="Unassembled WGS sequence"/>
</dbReference>
<organism evidence="1 2">
    <name type="scientific">Cytospora mali</name>
    <name type="common">Apple Valsa canker fungus</name>
    <name type="synonym">Valsa mali</name>
    <dbReference type="NCBI Taxonomy" id="578113"/>
    <lineage>
        <taxon>Eukaryota</taxon>
        <taxon>Fungi</taxon>
        <taxon>Dikarya</taxon>
        <taxon>Ascomycota</taxon>
        <taxon>Pezizomycotina</taxon>
        <taxon>Sordariomycetes</taxon>
        <taxon>Sordariomycetidae</taxon>
        <taxon>Diaporthales</taxon>
        <taxon>Cytosporaceae</taxon>
        <taxon>Cytospora</taxon>
    </lineage>
</organism>